<dbReference type="PANTHER" id="PTHR30383">
    <property type="entry name" value="THIOESTERASE 1/PROTEASE 1/LYSOPHOSPHOLIPASE L1"/>
    <property type="match status" value="1"/>
</dbReference>
<protein>
    <submittedName>
        <fullName evidence="2">Lysophospholipase</fullName>
    </submittedName>
</protein>
<evidence type="ECO:0000259" key="1">
    <source>
        <dbReference type="Pfam" id="PF13472"/>
    </source>
</evidence>
<dbReference type="InterPro" id="IPR013830">
    <property type="entry name" value="SGNH_hydro"/>
</dbReference>
<evidence type="ECO:0000313" key="3">
    <source>
        <dbReference type="Proteomes" id="UP000659124"/>
    </source>
</evidence>
<sequence>MYSRRLFLQNVFLFSGLLAACRKKDSVQMDDNLLEHNFDQKISFKQDCKLLFIGDSITDAKRDRTILTPNDMNGLGNGYVKEVAIALFQKPAFEKGAIYNRGIGGNTIADLVNRWDSDAIELRPDVVSILIGVNDIRRGNPSDYYYKYYRSILSKIKQSLPHTSIILCEPFILPNIQGYDNFKQNFLDYRKVVRKLAIEFNTFFVPYFSAFESSSQTTAASNLLYDGIHPTNLGITILKDKWLGICMF</sequence>
<dbReference type="PROSITE" id="PS51257">
    <property type="entry name" value="PROKAR_LIPOPROTEIN"/>
    <property type="match status" value="1"/>
</dbReference>
<dbReference type="InterPro" id="IPR051532">
    <property type="entry name" value="Ester_Hydrolysis_Enzymes"/>
</dbReference>
<dbReference type="SUPFAM" id="SSF52266">
    <property type="entry name" value="SGNH hydrolase"/>
    <property type="match status" value="1"/>
</dbReference>
<accession>A0ABR7TWM0</accession>
<dbReference type="InterPro" id="IPR036514">
    <property type="entry name" value="SGNH_hydro_sf"/>
</dbReference>
<comment type="caution">
    <text evidence="2">The sequence shown here is derived from an EMBL/GenBank/DDBJ whole genome shotgun (WGS) entry which is preliminary data.</text>
</comment>
<proteinExistence type="predicted"/>
<evidence type="ECO:0000313" key="2">
    <source>
        <dbReference type="EMBL" id="MBC9934880.1"/>
    </source>
</evidence>
<organism evidence="2 3">
    <name type="scientific">Chitinophaga qingshengii</name>
    <dbReference type="NCBI Taxonomy" id="1569794"/>
    <lineage>
        <taxon>Bacteria</taxon>
        <taxon>Pseudomonadati</taxon>
        <taxon>Bacteroidota</taxon>
        <taxon>Chitinophagia</taxon>
        <taxon>Chitinophagales</taxon>
        <taxon>Chitinophagaceae</taxon>
        <taxon>Chitinophaga</taxon>
    </lineage>
</organism>
<dbReference type="Pfam" id="PF13472">
    <property type="entry name" value="Lipase_GDSL_2"/>
    <property type="match status" value="1"/>
</dbReference>
<keyword evidence="3" id="KW-1185">Reference proteome</keyword>
<reference evidence="2 3" key="1">
    <citation type="submission" date="2020-09" db="EMBL/GenBank/DDBJ databases">
        <title>Genome sequences of type strains of Chitinophaga qingshengii and Chitinophaga varians.</title>
        <authorList>
            <person name="Kittiwongwattana C."/>
        </authorList>
    </citation>
    <scope>NUCLEOTIDE SEQUENCE [LARGE SCALE GENOMIC DNA]</scope>
    <source>
        <strain evidence="2 3">JCM 30026</strain>
    </source>
</reference>
<dbReference type="Gene3D" id="3.40.50.1110">
    <property type="entry name" value="SGNH hydrolase"/>
    <property type="match status" value="1"/>
</dbReference>
<dbReference type="EMBL" id="JACVFC010000006">
    <property type="protein sequence ID" value="MBC9934880.1"/>
    <property type="molecule type" value="Genomic_DNA"/>
</dbReference>
<gene>
    <name evidence="2" type="ORF">ICL07_31170</name>
</gene>
<name>A0ABR7TWM0_9BACT</name>
<feature type="domain" description="SGNH hydrolase-type esterase" evidence="1">
    <location>
        <begin position="52"/>
        <end position="234"/>
    </location>
</feature>
<dbReference type="PANTHER" id="PTHR30383:SF5">
    <property type="entry name" value="SGNH HYDROLASE-TYPE ESTERASE DOMAIN-CONTAINING PROTEIN"/>
    <property type="match status" value="1"/>
</dbReference>
<dbReference type="Proteomes" id="UP000659124">
    <property type="component" value="Unassembled WGS sequence"/>
</dbReference>
<dbReference type="RefSeq" id="WP_188091963.1">
    <property type="nucleotide sequence ID" value="NZ_JACVFC010000006.1"/>
</dbReference>